<keyword evidence="2" id="KW-0808">Transferase</keyword>
<dbReference type="CDD" id="cd00756">
    <property type="entry name" value="MoaE"/>
    <property type="match status" value="1"/>
</dbReference>
<proteinExistence type="predicted"/>
<dbReference type="InterPro" id="IPR003448">
    <property type="entry name" value="Mopterin_biosynth_MoaE"/>
</dbReference>
<dbReference type="GO" id="GO:0030366">
    <property type="term" value="F:molybdopterin synthase activity"/>
    <property type="evidence" value="ECO:0007669"/>
    <property type="project" value="UniProtKB-EC"/>
</dbReference>
<dbReference type="AlphaFoldDB" id="A0A3B0R9P1"/>
<feature type="compositionally biased region" description="Basic and acidic residues" evidence="1">
    <location>
        <begin position="138"/>
        <end position="149"/>
    </location>
</feature>
<evidence type="ECO:0000256" key="1">
    <source>
        <dbReference type="SAM" id="MobiDB-lite"/>
    </source>
</evidence>
<dbReference type="Gene3D" id="3.90.1170.40">
    <property type="entry name" value="Molybdopterin biosynthesis MoaE subunit"/>
    <property type="match status" value="1"/>
</dbReference>
<dbReference type="SUPFAM" id="SSF54690">
    <property type="entry name" value="Molybdopterin synthase subunit MoaE"/>
    <property type="match status" value="1"/>
</dbReference>
<dbReference type="EC" id="2.8.1.12" evidence="2"/>
<accession>A0A3B0R9P1</accession>
<organism evidence="2">
    <name type="scientific">hydrothermal vent metagenome</name>
    <dbReference type="NCBI Taxonomy" id="652676"/>
    <lineage>
        <taxon>unclassified sequences</taxon>
        <taxon>metagenomes</taxon>
        <taxon>ecological metagenomes</taxon>
    </lineage>
</organism>
<gene>
    <name evidence="2" type="ORF">MNBD_ALPHA02-253</name>
</gene>
<evidence type="ECO:0000313" key="2">
    <source>
        <dbReference type="EMBL" id="VAV89984.1"/>
    </source>
</evidence>
<feature type="region of interest" description="Disordered" evidence="1">
    <location>
        <begin position="136"/>
        <end position="158"/>
    </location>
</feature>
<dbReference type="GO" id="GO:0006777">
    <property type="term" value="P:Mo-molybdopterin cofactor biosynthetic process"/>
    <property type="evidence" value="ECO:0007669"/>
    <property type="project" value="InterPro"/>
</dbReference>
<reference evidence="2" key="1">
    <citation type="submission" date="2018-06" db="EMBL/GenBank/DDBJ databases">
        <authorList>
            <person name="Zhirakovskaya E."/>
        </authorList>
    </citation>
    <scope>NUCLEOTIDE SEQUENCE</scope>
</reference>
<dbReference type="PANTHER" id="PTHR23404">
    <property type="entry name" value="MOLYBDOPTERIN SYNTHASE RELATED"/>
    <property type="match status" value="1"/>
</dbReference>
<dbReference type="Pfam" id="PF02391">
    <property type="entry name" value="MoaE"/>
    <property type="match status" value="1"/>
</dbReference>
<protein>
    <submittedName>
        <fullName evidence="2">Molybdopterin synthase catalytic subunit MoaE</fullName>
        <ecNumber evidence="2">2.8.1.12</ecNumber>
    </submittedName>
</protein>
<dbReference type="InterPro" id="IPR036563">
    <property type="entry name" value="MoaE_sf"/>
</dbReference>
<name>A0A3B0R9P1_9ZZZZ</name>
<sequence length="158" mass="18036">MKIQVQSQDFDISAEINDLCKGRTDIGAIVTFTGLVRDFHGDHNVRKMTLEHFPGMAEKQLHEICQSAKGRWPLQGITVIHRHGTLDPGDQIVLVITLSAHREAAFEAAEFIMDWLKTDAPFWKKEQTEQGAEWVAARIKDNKRKDRWTSTKPKGDKK</sequence>
<dbReference type="EMBL" id="UOED01000053">
    <property type="protein sequence ID" value="VAV89984.1"/>
    <property type="molecule type" value="Genomic_DNA"/>
</dbReference>